<dbReference type="EMBL" id="BDGG01000005">
    <property type="protein sequence ID" value="GAU98830.1"/>
    <property type="molecule type" value="Genomic_DNA"/>
</dbReference>
<proteinExistence type="predicted"/>
<dbReference type="AlphaFoldDB" id="A0A1D1VD55"/>
<reference evidence="2 3" key="1">
    <citation type="journal article" date="2016" name="Nat. Commun.">
        <title>Extremotolerant tardigrade genome and improved radiotolerance of human cultured cells by tardigrade-unique protein.</title>
        <authorList>
            <person name="Hashimoto T."/>
            <person name="Horikawa D.D."/>
            <person name="Saito Y."/>
            <person name="Kuwahara H."/>
            <person name="Kozuka-Hata H."/>
            <person name="Shin-I T."/>
            <person name="Minakuchi Y."/>
            <person name="Ohishi K."/>
            <person name="Motoyama A."/>
            <person name="Aizu T."/>
            <person name="Enomoto A."/>
            <person name="Kondo K."/>
            <person name="Tanaka S."/>
            <person name="Hara Y."/>
            <person name="Koshikawa S."/>
            <person name="Sagara H."/>
            <person name="Miura T."/>
            <person name="Yokobori S."/>
            <person name="Miyagawa K."/>
            <person name="Suzuki Y."/>
            <person name="Kubo T."/>
            <person name="Oyama M."/>
            <person name="Kohara Y."/>
            <person name="Fujiyama A."/>
            <person name="Arakawa K."/>
            <person name="Katayama T."/>
            <person name="Toyoda A."/>
            <person name="Kunieda T."/>
        </authorList>
    </citation>
    <scope>NUCLEOTIDE SEQUENCE [LARGE SCALE GENOMIC DNA]</scope>
    <source>
        <strain evidence="2 3">YOKOZUNA-1</strain>
    </source>
</reference>
<feature type="region of interest" description="Disordered" evidence="1">
    <location>
        <begin position="76"/>
        <end position="125"/>
    </location>
</feature>
<dbReference type="Proteomes" id="UP000186922">
    <property type="component" value="Unassembled WGS sequence"/>
</dbReference>
<comment type="caution">
    <text evidence="2">The sequence shown here is derived from an EMBL/GenBank/DDBJ whole genome shotgun (WGS) entry which is preliminary data.</text>
</comment>
<name>A0A1D1VD55_RAMVA</name>
<feature type="compositionally biased region" description="Polar residues" evidence="1">
    <location>
        <begin position="97"/>
        <end position="108"/>
    </location>
</feature>
<evidence type="ECO:0000313" key="3">
    <source>
        <dbReference type="Proteomes" id="UP000186922"/>
    </source>
</evidence>
<keyword evidence="3" id="KW-1185">Reference proteome</keyword>
<sequence>MLAKTGSFAKLALYCHTKTGGAALQNTTQKLLNAVIPSEYLTPAHGNAWADQLGMMFGLQFNDTRDLIGLTDSIRGRASLPPPNPRDLLNLPGMPGQSENLSGPSWKNETTHTKPGLMSGLAAPSTRGLTSSSSMMFMASPRSHNVPTSFTPTSTGDSSVDELTRDMDNLRQRASDLLHSSKAQRDLLNHRISYLEQMTEQLKWSPTEHWSQIK</sequence>
<gene>
    <name evidence="2" type="primary">RvY_09920-1</name>
    <name evidence="2" type="synonym">RvY_09920.1</name>
    <name evidence="2" type="ORF">RvY_09920</name>
</gene>
<evidence type="ECO:0000256" key="1">
    <source>
        <dbReference type="SAM" id="MobiDB-lite"/>
    </source>
</evidence>
<protein>
    <submittedName>
        <fullName evidence="2">Uncharacterized protein</fullName>
    </submittedName>
</protein>
<organism evidence="2 3">
    <name type="scientific">Ramazzottius varieornatus</name>
    <name type="common">Water bear</name>
    <name type="synonym">Tardigrade</name>
    <dbReference type="NCBI Taxonomy" id="947166"/>
    <lineage>
        <taxon>Eukaryota</taxon>
        <taxon>Metazoa</taxon>
        <taxon>Ecdysozoa</taxon>
        <taxon>Tardigrada</taxon>
        <taxon>Eutardigrada</taxon>
        <taxon>Parachela</taxon>
        <taxon>Hypsibioidea</taxon>
        <taxon>Ramazzottiidae</taxon>
        <taxon>Ramazzottius</taxon>
    </lineage>
</organism>
<evidence type="ECO:0000313" key="2">
    <source>
        <dbReference type="EMBL" id="GAU98830.1"/>
    </source>
</evidence>
<accession>A0A1D1VD55</accession>